<protein>
    <recommendedName>
        <fullName evidence="3">Acetyltransferase (GNAT) family protein</fullName>
    </recommendedName>
</protein>
<gene>
    <name evidence="1" type="ORF">CWR43_32205</name>
</gene>
<accession>A0A2N0D0D4</accession>
<dbReference type="STRING" id="1041146.GCA_000427985_00505"/>
<dbReference type="RefSeq" id="WP_100773015.1">
    <property type="nucleotide sequence ID" value="NZ_PIQN01000027.1"/>
</dbReference>
<evidence type="ECO:0008006" key="3">
    <source>
        <dbReference type="Google" id="ProtNLM"/>
    </source>
</evidence>
<sequence>MEQPGSERPFVVRLSANDASRRAAARYGFVFEGVWRNAVIVKGFQRDVAWHSMLIGEWPGHKAVIEAWLDESNFGSDGIAKVSLSEIRGRRP</sequence>
<proteinExistence type="predicted"/>
<dbReference type="AlphaFoldDB" id="A0A2N0D0D4"/>
<dbReference type="SUPFAM" id="SSF55729">
    <property type="entry name" value="Acyl-CoA N-acyltransferases (Nat)"/>
    <property type="match status" value="1"/>
</dbReference>
<organism evidence="1 2">
    <name type="scientific">Rhizobium sullae</name>
    <name type="common">Rhizobium hedysari</name>
    <dbReference type="NCBI Taxonomy" id="50338"/>
    <lineage>
        <taxon>Bacteria</taxon>
        <taxon>Pseudomonadati</taxon>
        <taxon>Pseudomonadota</taxon>
        <taxon>Alphaproteobacteria</taxon>
        <taxon>Hyphomicrobiales</taxon>
        <taxon>Rhizobiaceae</taxon>
        <taxon>Rhizobium/Agrobacterium group</taxon>
        <taxon>Rhizobium</taxon>
    </lineage>
</organism>
<evidence type="ECO:0000313" key="1">
    <source>
        <dbReference type="EMBL" id="PKA39559.1"/>
    </source>
</evidence>
<reference evidence="1 2" key="2">
    <citation type="submission" date="2017-12" db="EMBL/GenBank/DDBJ databases">
        <title>Genome sequence of Rhizobium sullae HCNT1 isolated from Sulla coronaria nodules and featuring peculiar denitrification phenotypes.</title>
        <authorList>
            <person name="De Diego-Diaz B."/>
            <person name="Treu L."/>
            <person name="Campanaro S."/>
            <person name="Da Silva Duarte V."/>
            <person name="Basaglia M."/>
            <person name="Favaro L."/>
            <person name="Casella S."/>
            <person name="Squartini A."/>
        </authorList>
    </citation>
    <scope>NUCLEOTIDE SEQUENCE [LARGE SCALE GENOMIC DNA]</scope>
    <source>
        <strain evidence="1 2">HCNT1</strain>
    </source>
</reference>
<dbReference type="GO" id="GO:0008999">
    <property type="term" value="F:protein-N-terminal-alanine acetyltransferase activity"/>
    <property type="evidence" value="ECO:0007669"/>
    <property type="project" value="TreeGrafter"/>
</dbReference>
<dbReference type="PANTHER" id="PTHR43441">
    <property type="entry name" value="RIBOSOMAL-PROTEIN-SERINE ACETYLTRANSFERASE"/>
    <property type="match status" value="1"/>
</dbReference>
<dbReference type="Gene3D" id="3.40.630.30">
    <property type="match status" value="1"/>
</dbReference>
<reference evidence="1 2" key="1">
    <citation type="submission" date="2017-11" db="EMBL/GenBank/DDBJ databases">
        <authorList>
            <person name="Han C.G."/>
        </authorList>
    </citation>
    <scope>NUCLEOTIDE SEQUENCE [LARGE SCALE GENOMIC DNA]</scope>
    <source>
        <strain evidence="1 2">HCNT1</strain>
    </source>
</reference>
<comment type="caution">
    <text evidence="1">The sequence shown here is derived from an EMBL/GenBank/DDBJ whole genome shotgun (WGS) entry which is preliminary data.</text>
</comment>
<dbReference type="PANTHER" id="PTHR43441:SF2">
    <property type="entry name" value="FAMILY ACETYLTRANSFERASE, PUTATIVE (AFU_ORTHOLOGUE AFUA_7G00850)-RELATED"/>
    <property type="match status" value="1"/>
</dbReference>
<name>A0A2N0D0D4_RHISU</name>
<dbReference type="EMBL" id="PIQN01000027">
    <property type="protein sequence ID" value="PKA39559.1"/>
    <property type="molecule type" value="Genomic_DNA"/>
</dbReference>
<dbReference type="InterPro" id="IPR016181">
    <property type="entry name" value="Acyl_CoA_acyltransferase"/>
</dbReference>
<dbReference type="Proteomes" id="UP000232164">
    <property type="component" value="Unassembled WGS sequence"/>
</dbReference>
<dbReference type="GO" id="GO:1990189">
    <property type="term" value="F:protein N-terminal-serine acetyltransferase activity"/>
    <property type="evidence" value="ECO:0007669"/>
    <property type="project" value="TreeGrafter"/>
</dbReference>
<evidence type="ECO:0000313" key="2">
    <source>
        <dbReference type="Proteomes" id="UP000232164"/>
    </source>
</evidence>
<dbReference type="InterPro" id="IPR051908">
    <property type="entry name" value="Ribosomal_N-acetyltransferase"/>
</dbReference>